<dbReference type="EMBL" id="JBEYXT010000171">
    <property type="protein sequence ID" value="MEU6804964.1"/>
    <property type="molecule type" value="Genomic_DNA"/>
</dbReference>
<accession>A0ABV3B7M9</accession>
<comment type="caution">
    <text evidence="1">The sequence shown here is derived from an EMBL/GenBank/DDBJ whole genome shotgun (WGS) entry which is preliminary data.</text>
</comment>
<proteinExistence type="predicted"/>
<evidence type="ECO:0000313" key="2">
    <source>
        <dbReference type="Proteomes" id="UP001551189"/>
    </source>
</evidence>
<name>A0ABV3B7M9_9ACTN</name>
<dbReference type="RefSeq" id="WP_359698907.1">
    <property type="nucleotide sequence ID" value="NZ_JBEYXT010000171.1"/>
</dbReference>
<protein>
    <submittedName>
        <fullName evidence="1">Uncharacterized protein</fullName>
    </submittedName>
</protein>
<keyword evidence="2" id="KW-1185">Reference proteome</keyword>
<sequence>MGSTVLRAVGRDVSGRLHGGGEGAVRAALAVMDVLGARAIETGSGNFLDPESGRSSFEAWQAYRDGVLRGS</sequence>
<dbReference type="Proteomes" id="UP001551189">
    <property type="component" value="Unassembled WGS sequence"/>
</dbReference>
<organism evidence="1 2">
    <name type="scientific">Streptomyces neyagawaensis</name>
    <dbReference type="NCBI Taxonomy" id="42238"/>
    <lineage>
        <taxon>Bacteria</taxon>
        <taxon>Bacillati</taxon>
        <taxon>Actinomycetota</taxon>
        <taxon>Actinomycetes</taxon>
        <taxon>Kitasatosporales</taxon>
        <taxon>Streptomycetaceae</taxon>
        <taxon>Streptomyces</taxon>
    </lineage>
</organism>
<evidence type="ECO:0000313" key="1">
    <source>
        <dbReference type="EMBL" id="MEU6804964.1"/>
    </source>
</evidence>
<reference evidence="1 2" key="1">
    <citation type="submission" date="2024-06" db="EMBL/GenBank/DDBJ databases">
        <title>The Natural Products Discovery Center: Release of the First 8490 Sequenced Strains for Exploring Actinobacteria Biosynthetic Diversity.</title>
        <authorList>
            <person name="Kalkreuter E."/>
            <person name="Kautsar S.A."/>
            <person name="Yang D."/>
            <person name="Bader C.D."/>
            <person name="Teijaro C.N."/>
            <person name="Fluegel L."/>
            <person name="Davis C.M."/>
            <person name="Simpson J.R."/>
            <person name="Lauterbach L."/>
            <person name="Steele A.D."/>
            <person name="Gui C."/>
            <person name="Meng S."/>
            <person name="Li G."/>
            <person name="Viehrig K."/>
            <person name="Ye F."/>
            <person name="Su P."/>
            <person name="Kiefer A.F."/>
            <person name="Nichols A."/>
            <person name="Cepeda A.J."/>
            <person name="Yan W."/>
            <person name="Fan B."/>
            <person name="Jiang Y."/>
            <person name="Adhikari A."/>
            <person name="Zheng C.-J."/>
            <person name="Schuster L."/>
            <person name="Cowan T.M."/>
            <person name="Smanski M.J."/>
            <person name="Chevrette M.G."/>
            <person name="De Carvalho L.P.S."/>
            <person name="Shen B."/>
        </authorList>
    </citation>
    <scope>NUCLEOTIDE SEQUENCE [LARGE SCALE GENOMIC DNA]</scope>
    <source>
        <strain evidence="1 2">NPDC046851</strain>
    </source>
</reference>
<gene>
    <name evidence="1" type="ORF">ABZ931_28745</name>
</gene>